<gene>
    <name evidence="1" type="ORF">FNU76_10820</name>
</gene>
<accession>A0A516SFL1</accession>
<name>A0A516SFL1_9NEIS</name>
<dbReference type="AlphaFoldDB" id="A0A516SFL1"/>
<reference evidence="2" key="1">
    <citation type="submission" date="2019-07" db="EMBL/GenBank/DDBJ databases">
        <title>Chitinimonas sp. nov., isolated from Ny-Alesund, arctica soil.</title>
        <authorList>
            <person name="Xu Q."/>
            <person name="Peng F."/>
        </authorList>
    </citation>
    <scope>NUCLEOTIDE SEQUENCE [LARGE SCALE GENOMIC DNA]</scope>
    <source>
        <strain evidence="2">R3-44</strain>
    </source>
</reference>
<evidence type="ECO:0000313" key="2">
    <source>
        <dbReference type="Proteomes" id="UP000317550"/>
    </source>
</evidence>
<dbReference type="RefSeq" id="WP_144278212.1">
    <property type="nucleotide sequence ID" value="NZ_CP041730.1"/>
</dbReference>
<organism evidence="1 2">
    <name type="scientific">Chitinimonas arctica</name>
    <dbReference type="NCBI Taxonomy" id="2594795"/>
    <lineage>
        <taxon>Bacteria</taxon>
        <taxon>Pseudomonadati</taxon>
        <taxon>Pseudomonadota</taxon>
        <taxon>Betaproteobacteria</taxon>
        <taxon>Neisseriales</taxon>
        <taxon>Chitinibacteraceae</taxon>
        <taxon>Chitinimonas</taxon>
    </lineage>
</organism>
<dbReference type="KEGG" id="cari:FNU76_10820"/>
<protein>
    <recommendedName>
        <fullName evidence="3">2OG-Fe(II) oxygenase</fullName>
    </recommendedName>
</protein>
<evidence type="ECO:0000313" key="1">
    <source>
        <dbReference type="EMBL" id="QDQ26818.1"/>
    </source>
</evidence>
<dbReference type="InterPro" id="IPR012668">
    <property type="entry name" value="CHP02466"/>
</dbReference>
<keyword evidence="2" id="KW-1185">Reference proteome</keyword>
<dbReference type="OrthoDB" id="9783136at2"/>
<dbReference type="EMBL" id="CP041730">
    <property type="protein sequence ID" value="QDQ26818.1"/>
    <property type="molecule type" value="Genomic_DNA"/>
</dbReference>
<dbReference type="NCBIfam" id="TIGR02466">
    <property type="entry name" value="TIGR02466 family protein"/>
    <property type="match status" value="1"/>
</dbReference>
<sequence length="202" mass="21875">MPDARLHRLFATPLLLAHHPAPATINAALLEMVRTLQRGQAGEDVSNIGGWHSKGELFALDNPALRELHALILSSLGQALGEMDPALQGVTGQVRVTGWANVLPAGAYHTPHHHPGQAWSGCYYLAVPTLPGQGKAGRLEVFDPRNGADMLPQPGRFFSPSALIDPEPGLLVLFPAWLRHMVHPHPGPDERVSIAFNLSFDR</sequence>
<dbReference type="Pfam" id="PF13759">
    <property type="entry name" value="2OG-FeII_Oxy_5"/>
    <property type="match status" value="1"/>
</dbReference>
<evidence type="ECO:0008006" key="3">
    <source>
        <dbReference type="Google" id="ProtNLM"/>
    </source>
</evidence>
<dbReference type="Gene3D" id="2.60.120.620">
    <property type="entry name" value="q2cbj1_9rhob like domain"/>
    <property type="match status" value="1"/>
</dbReference>
<dbReference type="Proteomes" id="UP000317550">
    <property type="component" value="Chromosome"/>
</dbReference>
<proteinExistence type="predicted"/>